<dbReference type="Proteomes" id="UP001275315">
    <property type="component" value="Unassembled WGS sequence"/>
</dbReference>
<accession>A0ABU5CP74</accession>
<dbReference type="RefSeq" id="WP_320378909.1">
    <property type="nucleotide sequence ID" value="NZ_JAWDIQ010000001.1"/>
</dbReference>
<dbReference type="Gene3D" id="1.10.460.10">
    <property type="entry name" value="Topoisomerase I, domain 2"/>
    <property type="match status" value="1"/>
</dbReference>
<protein>
    <submittedName>
        <fullName evidence="1">Uncharacterized protein</fullName>
    </submittedName>
</protein>
<reference evidence="1 2" key="1">
    <citation type="submission" date="2023-10" db="EMBL/GenBank/DDBJ databases">
        <title>Virgibacillus soli CC-YMP-6 genome.</title>
        <authorList>
            <person name="Miliotis G."/>
            <person name="Sengupta P."/>
            <person name="Hameed A."/>
            <person name="Chuvochina M."/>
            <person name="Mcdonagh F."/>
            <person name="Simpson A.C."/>
            <person name="Singh N.K."/>
            <person name="Rekha P.D."/>
            <person name="Raman K."/>
            <person name="Hugenholtz P."/>
            <person name="Venkateswaran K."/>
        </authorList>
    </citation>
    <scope>NUCLEOTIDE SEQUENCE [LARGE SCALE GENOMIC DNA]</scope>
    <source>
        <strain evidence="1 2">CC-YMP-6</strain>
    </source>
</reference>
<comment type="caution">
    <text evidence="1">The sequence shown here is derived from an EMBL/GenBank/DDBJ whole genome shotgun (WGS) entry which is preliminary data.</text>
</comment>
<sequence length="44" mass="5207">MENDLDSIEEGKNEWVTIIDEFFGDFEKKLEVAEKEMAKIEIKD</sequence>
<organism evidence="1 2">
    <name type="scientific">Paracerasibacillus soli</name>
    <dbReference type="NCBI Taxonomy" id="480284"/>
    <lineage>
        <taxon>Bacteria</taxon>
        <taxon>Bacillati</taxon>
        <taxon>Bacillota</taxon>
        <taxon>Bacilli</taxon>
        <taxon>Bacillales</taxon>
        <taxon>Bacillaceae</taxon>
        <taxon>Paracerasibacillus</taxon>
    </lineage>
</organism>
<gene>
    <name evidence="1" type="ORF">RWD45_05570</name>
</gene>
<proteinExistence type="predicted"/>
<keyword evidence="2" id="KW-1185">Reference proteome</keyword>
<dbReference type="EMBL" id="JAWDIQ010000001">
    <property type="protein sequence ID" value="MDY0408151.1"/>
    <property type="molecule type" value="Genomic_DNA"/>
</dbReference>
<name>A0ABU5CP74_9BACI</name>
<evidence type="ECO:0000313" key="1">
    <source>
        <dbReference type="EMBL" id="MDY0408151.1"/>
    </source>
</evidence>
<evidence type="ECO:0000313" key="2">
    <source>
        <dbReference type="Proteomes" id="UP001275315"/>
    </source>
</evidence>
<dbReference type="InterPro" id="IPR013824">
    <property type="entry name" value="Topo_IA_cen_sub1"/>
</dbReference>